<sequence length="331" mass="38093">MKKKLFFGWLFLCACCMLGGNVSAQYSTDFFLTDMQDEVVKERVQQSLTKLLTEVNMAQFERRQPELAGCGLDGGAVSDVMALWKTSPFRCAETEVIEKCLQTPSGYQVRNIPLVMEPLDPEAYGDDTYQEAVVNFSRSGEITGVYFAIGMHLYSKVIRSNITVTDLRRRQVILDFVENFRTAYNRKDLVFLDQVFSDNALIITGKVVKSVKGGDNPFRLNHDIEYKRQTKQEYMANLRNVFNSNKMIRVIFDDIKVVKHPAKEHYYGVTLKQGFTSDRYHDVGYVFLLMDFKDETNPMIHVRTWQPDKYEDGTDLPADKIFSLSDFDDGE</sequence>
<evidence type="ECO:0000313" key="2">
    <source>
        <dbReference type="EMBL" id="MBC5621883.1"/>
    </source>
</evidence>
<feature type="signal peptide" evidence="1">
    <location>
        <begin position="1"/>
        <end position="24"/>
    </location>
</feature>
<protein>
    <submittedName>
        <fullName evidence="2">Nuclear transport factor 2 family protein</fullName>
    </submittedName>
</protein>
<reference evidence="2 3" key="1">
    <citation type="submission" date="2020-08" db="EMBL/GenBank/DDBJ databases">
        <title>Genome public.</title>
        <authorList>
            <person name="Liu C."/>
            <person name="Sun Q."/>
        </authorList>
    </citation>
    <scope>NUCLEOTIDE SEQUENCE [LARGE SCALE GENOMIC DNA]</scope>
    <source>
        <strain evidence="2 3">NSJ-56</strain>
    </source>
</reference>
<proteinExistence type="predicted"/>
<dbReference type="PROSITE" id="PS51257">
    <property type="entry name" value="PROKAR_LIPOPROTEIN"/>
    <property type="match status" value="1"/>
</dbReference>
<feature type="chain" id="PRO_5046701768" evidence="1">
    <location>
        <begin position="25"/>
        <end position="331"/>
    </location>
</feature>
<name>A0ABR7D1S3_9BACT</name>
<dbReference type="Proteomes" id="UP000646484">
    <property type="component" value="Unassembled WGS sequence"/>
</dbReference>
<dbReference type="RefSeq" id="WP_186976316.1">
    <property type="nucleotide sequence ID" value="NZ_JACOOH010000005.1"/>
</dbReference>
<keyword evidence="3" id="KW-1185">Reference proteome</keyword>
<keyword evidence="1" id="KW-0732">Signal</keyword>
<accession>A0ABR7D1S3</accession>
<gene>
    <name evidence="2" type="ORF">H8S64_12315</name>
</gene>
<dbReference type="EMBL" id="JACOOH010000005">
    <property type="protein sequence ID" value="MBC5621883.1"/>
    <property type="molecule type" value="Genomic_DNA"/>
</dbReference>
<organism evidence="2 3">
    <name type="scientific">Butyricimonas hominis</name>
    <dbReference type="NCBI Taxonomy" id="2763032"/>
    <lineage>
        <taxon>Bacteria</taxon>
        <taxon>Pseudomonadati</taxon>
        <taxon>Bacteroidota</taxon>
        <taxon>Bacteroidia</taxon>
        <taxon>Bacteroidales</taxon>
        <taxon>Odoribacteraceae</taxon>
        <taxon>Butyricimonas</taxon>
    </lineage>
</organism>
<comment type="caution">
    <text evidence="2">The sequence shown here is derived from an EMBL/GenBank/DDBJ whole genome shotgun (WGS) entry which is preliminary data.</text>
</comment>
<evidence type="ECO:0000313" key="3">
    <source>
        <dbReference type="Proteomes" id="UP000646484"/>
    </source>
</evidence>
<evidence type="ECO:0000256" key="1">
    <source>
        <dbReference type="SAM" id="SignalP"/>
    </source>
</evidence>